<dbReference type="PANTHER" id="PTHR24023">
    <property type="entry name" value="COLLAGEN ALPHA"/>
    <property type="match status" value="1"/>
</dbReference>
<dbReference type="RefSeq" id="WP_061949897.1">
    <property type="nucleotide sequence ID" value="NZ_LTAO01000037.1"/>
</dbReference>
<dbReference type="GO" id="GO:0031012">
    <property type="term" value="C:extracellular matrix"/>
    <property type="evidence" value="ECO:0007669"/>
    <property type="project" value="TreeGrafter"/>
</dbReference>
<gene>
    <name evidence="2" type="ORF">AZF04_11360</name>
</gene>
<dbReference type="GO" id="GO:0005615">
    <property type="term" value="C:extracellular space"/>
    <property type="evidence" value="ECO:0007669"/>
    <property type="project" value="TreeGrafter"/>
</dbReference>
<name>A0A161PXJ8_9BACI</name>
<organism evidence="2 3">
    <name type="scientific">Alkalihalobacillus trypoxylicola</name>
    <dbReference type="NCBI Taxonomy" id="519424"/>
    <lineage>
        <taxon>Bacteria</taxon>
        <taxon>Bacillati</taxon>
        <taxon>Bacillota</taxon>
        <taxon>Bacilli</taxon>
        <taxon>Bacillales</taxon>
        <taxon>Bacillaceae</taxon>
        <taxon>Alkalihalobacillus</taxon>
    </lineage>
</organism>
<evidence type="ECO:0000313" key="3">
    <source>
        <dbReference type="Proteomes" id="UP000075806"/>
    </source>
</evidence>
<dbReference type="OrthoDB" id="2476785at2"/>
<evidence type="ECO:0000256" key="1">
    <source>
        <dbReference type="SAM" id="MobiDB-lite"/>
    </source>
</evidence>
<protein>
    <recommendedName>
        <fullName evidence="4">BclA C-terminal domain-containing protein</fullName>
    </recommendedName>
</protein>
<dbReference type="AlphaFoldDB" id="A0A161PXJ8"/>
<dbReference type="InterPro" id="IPR050149">
    <property type="entry name" value="Collagen_superfamily"/>
</dbReference>
<dbReference type="Proteomes" id="UP000075806">
    <property type="component" value="Unassembled WGS sequence"/>
</dbReference>
<keyword evidence="3" id="KW-1185">Reference proteome</keyword>
<evidence type="ECO:0000313" key="2">
    <source>
        <dbReference type="EMBL" id="KYG26932.1"/>
    </source>
</evidence>
<accession>A0A161PXJ8</accession>
<dbReference type="Gene3D" id="2.10.10.90">
    <property type="match status" value="1"/>
</dbReference>
<dbReference type="GO" id="GO:0030020">
    <property type="term" value="F:extracellular matrix structural constituent conferring tensile strength"/>
    <property type="evidence" value="ECO:0007669"/>
    <property type="project" value="TreeGrafter"/>
</dbReference>
<comment type="caution">
    <text evidence="2">The sequence shown here is derived from an EMBL/GenBank/DDBJ whole genome shotgun (WGS) entry which is preliminary data.</text>
</comment>
<evidence type="ECO:0008006" key="4">
    <source>
        <dbReference type="Google" id="ProtNLM"/>
    </source>
</evidence>
<dbReference type="GO" id="GO:0030198">
    <property type="term" value="P:extracellular matrix organization"/>
    <property type="evidence" value="ECO:0007669"/>
    <property type="project" value="TreeGrafter"/>
</dbReference>
<dbReference type="EMBL" id="LTAO01000037">
    <property type="protein sequence ID" value="KYG26932.1"/>
    <property type="molecule type" value="Genomic_DNA"/>
</dbReference>
<dbReference type="STRING" id="519424.AZF04_11360"/>
<reference evidence="2" key="1">
    <citation type="submission" date="2016-02" db="EMBL/GenBank/DDBJ databases">
        <title>Genome sequence of Bacillus trypoxylicola KCTC 13244(T).</title>
        <authorList>
            <person name="Jeong H."/>
            <person name="Park S.-H."/>
            <person name="Choi S.-K."/>
        </authorList>
    </citation>
    <scope>NUCLEOTIDE SEQUENCE [LARGE SCALE GENOMIC DNA]</scope>
    <source>
        <strain evidence="2">KCTC 13244</strain>
    </source>
</reference>
<feature type="region of interest" description="Disordered" evidence="1">
    <location>
        <begin position="28"/>
        <end position="59"/>
    </location>
</feature>
<proteinExistence type="predicted"/>
<sequence length="253" mass="24129">MNRFSRNCHCNRKQCSCHTNLPITRNPFWNGGATGPAGPRGLTGPTGPAGPTGLPGLPGVTGATGATGIGLDGVVIFDPVVAPGYPVGQVVTFEGSTYVVNNAPPTGTPGTSPDYTLLAAAGATGITGPAGVTGATGSTGIPGVTGATGVGLDGVITFDPVAAPSYPVGQVVTFEGSTYVVNSAPPTGTPGTSPDYTLLAAAGATGITGPAGVTGVTGVTGIPGVTGATGVGLDGVITFDPVAAPGYPEPGSG</sequence>
<feature type="compositionally biased region" description="Low complexity" evidence="1">
    <location>
        <begin position="36"/>
        <end position="59"/>
    </location>
</feature>
<dbReference type="PANTHER" id="PTHR24023:SF1095">
    <property type="entry name" value="EGF-LIKE DOMAIN-CONTAINING PROTEIN"/>
    <property type="match status" value="1"/>
</dbReference>